<keyword evidence="5 6" id="KW-0833">Ubl conjugation pathway</keyword>
<evidence type="ECO:0000313" key="8">
    <source>
        <dbReference type="EMBL" id="KAF0461284.1"/>
    </source>
</evidence>
<dbReference type="SUPFAM" id="SSF56204">
    <property type="entry name" value="Hect, E3 ligase catalytic domain"/>
    <property type="match status" value="1"/>
</dbReference>
<dbReference type="Pfam" id="PF00632">
    <property type="entry name" value="HECT"/>
    <property type="match status" value="1"/>
</dbReference>
<accession>A0A8H3XHN7</accession>
<dbReference type="OrthoDB" id="8068875at2759"/>
<dbReference type="InterPro" id="IPR050409">
    <property type="entry name" value="E3_ubiq-protein_ligase"/>
</dbReference>
<evidence type="ECO:0000256" key="6">
    <source>
        <dbReference type="PROSITE-ProRule" id="PRU00104"/>
    </source>
</evidence>
<evidence type="ECO:0000256" key="5">
    <source>
        <dbReference type="ARBA" id="ARBA00022786"/>
    </source>
</evidence>
<dbReference type="Gene3D" id="3.30.2410.10">
    <property type="entry name" value="Hect, E3 ligase catalytic domain"/>
    <property type="match status" value="1"/>
</dbReference>
<dbReference type="GO" id="GO:0005737">
    <property type="term" value="C:cytoplasm"/>
    <property type="evidence" value="ECO:0007669"/>
    <property type="project" value="TreeGrafter"/>
</dbReference>
<proteinExistence type="predicted"/>
<organism evidence="8 9">
    <name type="scientific">Gigaspora margarita</name>
    <dbReference type="NCBI Taxonomy" id="4874"/>
    <lineage>
        <taxon>Eukaryota</taxon>
        <taxon>Fungi</taxon>
        <taxon>Fungi incertae sedis</taxon>
        <taxon>Mucoromycota</taxon>
        <taxon>Glomeromycotina</taxon>
        <taxon>Glomeromycetes</taxon>
        <taxon>Diversisporales</taxon>
        <taxon>Gigasporaceae</taxon>
        <taxon>Gigaspora</taxon>
    </lineage>
</organism>
<dbReference type="GO" id="GO:0016567">
    <property type="term" value="P:protein ubiquitination"/>
    <property type="evidence" value="ECO:0007669"/>
    <property type="project" value="TreeGrafter"/>
</dbReference>
<reference evidence="8 9" key="1">
    <citation type="journal article" date="2019" name="Environ. Microbiol.">
        <title>At the nexus of three kingdoms: the genome of the mycorrhizal fungus Gigaspora margarita provides insights into plant, endobacterial and fungal interactions.</title>
        <authorList>
            <person name="Venice F."/>
            <person name="Ghignone S."/>
            <person name="Salvioli di Fossalunga A."/>
            <person name="Amselem J."/>
            <person name="Novero M."/>
            <person name="Xianan X."/>
            <person name="Sedzielewska Toro K."/>
            <person name="Morin E."/>
            <person name="Lipzen A."/>
            <person name="Grigoriev I.V."/>
            <person name="Henrissat B."/>
            <person name="Martin F.M."/>
            <person name="Bonfante P."/>
        </authorList>
    </citation>
    <scope>NUCLEOTIDE SEQUENCE [LARGE SCALE GENOMIC DNA]</scope>
    <source>
        <strain evidence="8 9">BEG34</strain>
    </source>
</reference>
<dbReference type="GO" id="GO:0061630">
    <property type="term" value="F:ubiquitin protein ligase activity"/>
    <property type="evidence" value="ECO:0007669"/>
    <property type="project" value="UniProtKB-EC"/>
</dbReference>
<evidence type="ECO:0000256" key="3">
    <source>
        <dbReference type="ARBA" id="ARBA00012485"/>
    </source>
</evidence>
<name>A0A8H3XHN7_GIGMA</name>
<dbReference type="AlphaFoldDB" id="A0A8H3XHN7"/>
<comment type="pathway">
    <text evidence="2">Protein modification; protein ubiquitination.</text>
</comment>
<gene>
    <name evidence="8" type="ORF">F8M41_000449</name>
</gene>
<dbReference type="Proteomes" id="UP000439903">
    <property type="component" value="Unassembled WGS sequence"/>
</dbReference>
<sequence>MILYGGSGRLHLFTTGTSRIPVNGFKDLQANNRPQRFTIEKVLDTFQLSKSHTCFNRIDLLSYKNYKVLVSKLTLVVEETVGFDKNNMELYIK</sequence>
<evidence type="ECO:0000259" key="7">
    <source>
        <dbReference type="PROSITE" id="PS50237"/>
    </source>
</evidence>
<feature type="domain" description="HECT" evidence="7">
    <location>
        <begin position="9"/>
        <end position="86"/>
    </location>
</feature>
<keyword evidence="4" id="KW-0808">Transferase</keyword>
<dbReference type="PANTHER" id="PTHR11254">
    <property type="entry name" value="HECT DOMAIN UBIQUITIN-PROTEIN LIGASE"/>
    <property type="match status" value="1"/>
</dbReference>
<protein>
    <recommendedName>
        <fullName evidence="3">HECT-type E3 ubiquitin transferase</fullName>
        <ecNumber evidence="3">2.3.2.26</ecNumber>
    </recommendedName>
</protein>
<comment type="catalytic activity">
    <reaction evidence="1">
        <text>S-ubiquitinyl-[E2 ubiquitin-conjugating enzyme]-L-cysteine + [acceptor protein]-L-lysine = [E2 ubiquitin-conjugating enzyme]-L-cysteine + N(6)-ubiquitinyl-[acceptor protein]-L-lysine.</text>
        <dbReference type="EC" id="2.3.2.26"/>
    </reaction>
</comment>
<evidence type="ECO:0000256" key="2">
    <source>
        <dbReference type="ARBA" id="ARBA00004906"/>
    </source>
</evidence>
<evidence type="ECO:0000313" key="9">
    <source>
        <dbReference type="Proteomes" id="UP000439903"/>
    </source>
</evidence>
<dbReference type="InterPro" id="IPR000569">
    <property type="entry name" value="HECT_dom"/>
</dbReference>
<dbReference type="EMBL" id="WTPW01001029">
    <property type="protein sequence ID" value="KAF0461284.1"/>
    <property type="molecule type" value="Genomic_DNA"/>
</dbReference>
<dbReference type="EC" id="2.3.2.26" evidence="3"/>
<evidence type="ECO:0000256" key="4">
    <source>
        <dbReference type="ARBA" id="ARBA00022679"/>
    </source>
</evidence>
<dbReference type="PROSITE" id="PS50237">
    <property type="entry name" value="HECT"/>
    <property type="match status" value="1"/>
</dbReference>
<comment type="caution">
    <text evidence="8">The sequence shown here is derived from an EMBL/GenBank/DDBJ whole genome shotgun (WGS) entry which is preliminary data.</text>
</comment>
<dbReference type="PANTHER" id="PTHR11254:SF440">
    <property type="entry name" value="E3 UBIQUITIN-PROTEIN LIGASE NEDD-4"/>
    <property type="match status" value="1"/>
</dbReference>
<feature type="active site" description="Glycyl thioester intermediate" evidence="6">
    <location>
        <position position="54"/>
    </location>
</feature>
<dbReference type="GO" id="GO:0006511">
    <property type="term" value="P:ubiquitin-dependent protein catabolic process"/>
    <property type="evidence" value="ECO:0007669"/>
    <property type="project" value="TreeGrafter"/>
</dbReference>
<dbReference type="InterPro" id="IPR035983">
    <property type="entry name" value="Hect_E3_ubiquitin_ligase"/>
</dbReference>
<evidence type="ECO:0000256" key="1">
    <source>
        <dbReference type="ARBA" id="ARBA00000885"/>
    </source>
</evidence>
<keyword evidence="9" id="KW-1185">Reference proteome</keyword>